<evidence type="ECO:0000313" key="3">
    <source>
        <dbReference type="Proteomes" id="UP000186609"/>
    </source>
</evidence>
<evidence type="ECO:0000313" key="2">
    <source>
        <dbReference type="EMBL" id="APW36396.1"/>
    </source>
</evidence>
<sequence>MTFLTEEQRIRLLANGAARAHGETVDPLPVVKLYTLDAGAAWLLTELDAEGDKAFGLCDAGTGSPELGQVSLSALEGVRGPRGMRIVADPHFKPRQPLSGYLADAQRDGSIND</sequence>
<dbReference type="EMBL" id="CP019236">
    <property type="protein sequence ID" value="APW36396.1"/>
    <property type="molecule type" value="Genomic_DNA"/>
</dbReference>
<feature type="region of interest" description="Disordered" evidence="1">
    <location>
        <begin position="88"/>
        <end position="113"/>
    </location>
</feature>
<reference evidence="2 3" key="1">
    <citation type="submission" date="2017-01" db="EMBL/GenBank/DDBJ databases">
        <authorList>
            <person name="Mah S.A."/>
            <person name="Swanson W.J."/>
            <person name="Moy G.W."/>
            <person name="Vacquier V.D."/>
        </authorList>
    </citation>
    <scope>NUCLEOTIDE SEQUENCE [LARGE SCALE GENOMIC DNA]</scope>
    <source>
        <strain evidence="2 3">DCY110</strain>
    </source>
</reference>
<keyword evidence="3" id="KW-1185">Reference proteome</keyword>
<dbReference type="Proteomes" id="UP000186609">
    <property type="component" value="Chromosome"/>
</dbReference>
<protein>
    <submittedName>
        <fullName evidence="2">Uncharacterized protein</fullName>
    </submittedName>
</protein>
<organism evidence="2 3">
    <name type="scientific">Rhodoferax koreensis</name>
    <dbReference type="NCBI Taxonomy" id="1842727"/>
    <lineage>
        <taxon>Bacteria</taxon>
        <taxon>Pseudomonadati</taxon>
        <taxon>Pseudomonadota</taxon>
        <taxon>Betaproteobacteria</taxon>
        <taxon>Burkholderiales</taxon>
        <taxon>Comamonadaceae</taxon>
        <taxon>Rhodoferax</taxon>
    </lineage>
</organism>
<dbReference type="KEGG" id="rhy:RD110_03580"/>
<gene>
    <name evidence="2" type="ORF">RD110_03580</name>
</gene>
<dbReference type="Pfam" id="PF11171">
    <property type="entry name" value="DUF2958"/>
    <property type="match status" value="1"/>
</dbReference>
<dbReference type="OrthoDB" id="1070337at2"/>
<dbReference type="RefSeq" id="WP_076196765.1">
    <property type="nucleotide sequence ID" value="NZ_CP019236.1"/>
</dbReference>
<evidence type="ECO:0000256" key="1">
    <source>
        <dbReference type="SAM" id="MobiDB-lite"/>
    </source>
</evidence>
<accession>A0A1P8JRL7</accession>
<dbReference type="STRING" id="1842727.RD110_03580"/>
<proteinExistence type="predicted"/>
<dbReference type="AlphaFoldDB" id="A0A1P8JRL7"/>
<dbReference type="InterPro" id="IPR021341">
    <property type="entry name" value="DUF2958"/>
</dbReference>
<name>A0A1P8JRL7_9BURK</name>